<evidence type="ECO:0000313" key="2">
    <source>
        <dbReference type="EMBL" id="TGN13347.1"/>
    </source>
</evidence>
<dbReference type="NCBIfam" id="NF006751">
    <property type="entry name" value="PRK09272.1-4"/>
    <property type="match status" value="1"/>
</dbReference>
<feature type="transmembrane region" description="Helical" evidence="1">
    <location>
        <begin position="63"/>
        <end position="81"/>
    </location>
</feature>
<comment type="caution">
    <text evidence="2">The sequence shown here is derived from an EMBL/GenBank/DDBJ whole genome shotgun (WGS) entry which is preliminary data.</text>
</comment>
<feature type="transmembrane region" description="Helical" evidence="1">
    <location>
        <begin position="31"/>
        <end position="51"/>
    </location>
</feature>
<accession>A0A4R9LRB7</accession>
<gene>
    <name evidence="2" type="ORF">EHS11_03705</name>
</gene>
<sequence>MNSYFYLIVKYLITAVLVVIISEVAKRSDRFGALVGSLPLITLLTLVWLYMEKQSPEKISNHAFYTFWYVLPTLPMFLAFPKIYHKFGFIIAMVSSILITILCFIVTSQLLKKFNIHMY</sequence>
<keyword evidence="3" id="KW-1185">Reference proteome</keyword>
<dbReference type="RefSeq" id="WP_135763071.1">
    <property type="nucleotide sequence ID" value="NZ_RQHV01000029.1"/>
</dbReference>
<keyword evidence="1" id="KW-0472">Membrane</keyword>
<name>A0A4R9LRB7_9LEPT</name>
<proteinExistence type="predicted"/>
<keyword evidence="1" id="KW-1133">Transmembrane helix</keyword>
<protein>
    <submittedName>
        <fullName evidence="2">DUF3147 family protein</fullName>
    </submittedName>
</protein>
<evidence type="ECO:0000256" key="1">
    <source>
        <dbReference type="SAM" id="Phobius"/>
    </source>
</evidence>
<dbReference type="Proteomes" id="UP000298264">
    <property type="component" value="Unassembled WGS sequence"/>
</dbReference>
<keyword evidence="1" id="KW-0812">Transmembrane</keyword>
<organism evidence="2 3">
    <name type="scientific">Leptospira ilyithenensis</name>
    <dbReference type="NCBI Taxonomy" id="2484901"/>
    <lineage>
        <taxon>Bacteria</taxon>
        <taxon>Pseudomonadati</taxon>
        <taxon>Spirochaetota</taxon>
        <taxon>Spirochaetia</taxon>
        <taxon>Leptospirales</taxon>
        <taxon>Leptospiraceae</taxon>
        <taxon>Leptospira</taxon>
    </lineage>
</organism>
<feature type="transmembrane region" description="Helical" evidence="1">
    <location>
        <begin position="7"/>
        <end position="25"/>
    </location>
</feature>
<reference evidence="2" key="1">
    <citation type="journal article" date="2019" name="PLoS Negl. Trop. Dis.">
        <title>Revisiting the worldwide diversity of Leptospira species in the environment.</title>
        <authorList>
            <person name="Vincent A.T."/>
            <person name="Schiettekatte O."/>
            <person name="Bourhy P."/>
            <person name="Veyrier F.J."/>
            <person name="Picardeau M."/>
        </authorList>
    </citation>
    <scope>NUCLEOTIDE SEQUENCE [LARGE SCALE GENOMIC DNA]</scope>
    <source>
        <strain evidence="2">201400974</strain>
    </source>
</reference>
<evidence type="ECO:0000313" key="3">
    <source>
        <dbReference type="Proteomes" id="UP000298264"/>
    </source>
</evidence>
<dbReference type="OrthoDB" id="47473at2"/>
<dbReference type="EMBL" id="RQHV01000029">
    <property type="protein sequence ID" value="TGN13347.1"/>
    <property type="molecule type" value="Genomic_DNA"/>
</dbReference>
<feature type="transmembrane region" description="Helical" evidence="1">
    <location>
        <begin position="87"/>
        <end position="111"/>
    </location>
</feature>
<dbReference type="AlphaFoldDB" id="A0A4R9LRB7"/>